<dbReference type="GeneID" id="30909184"/>
<feature type="compositionally biased region" description="Polar residues" evidence="1">
    <location>
        <begin position="565"/>
        <end position="582"/>
    </location>
</feature>
<dbReference type="KEGG" id="pcot:PCOAH_00024560"/>
<evidence type="ECO:0000313" key="2">
    <source>
        <dbReference type="EMBL" id="ANQ08458.1"/>
    </source>
</evidence>
<dbReference type="RefSeq" id="XP_019915153.1">
    <property type="nucleotide sequence ID" value="XM_020059261.1"/>
</dbReference>
<name>A0A1B1E0A7_9APIC</name>
<feature type="compositionally biased region" description="Basic residues" evidence="1">
    <location>
        <begin position="513"/>
        <end position="522"/>
    </location>
</feature>
<dbReference type="Pfam" id="PF05795">
    <property type="entry name" value="Plasmodium_Vir"/>
    <property type="match status" value="2"/>
</dbReference>
<organism evidence="2 3">
    <name type="scientific">Plasmodium coatneyi</name>
    <dbReference type="NCBI Taxonomy" id="208452"/>
    <lineage>
        <taxon>Eukaryota</taxon>
        <taxon>Sar</taxon>
        <taxon>Alveolata</taxon>
        <taxon>Apicomplexa</taxon>
        <taxon>Aconoidasida</taxon>
        <taxon>Haemosporida</taxon>
        <taxon>Plasmodiidae</taxon>
        <taxon>Plasmodium</taxon>
    </lineage>
</organism>
<feature type="region of interest" description="Disordered" evidence="1">
    <location>
        <begin position="504"/>
        <end position="584"/>
    </location>
</feature>
<evidence type="ECO:0000256" key="1">
    <source>
        <dbReference type="SAM" id="MobiDB-lite"/>
    </source>
</evidence>
<reference evidence="3" key="1">
    <citation type="submission" date="2016-06" db="EMBL/GenBank/DDBJ databases">
        <title>First high quality genome sequence of Plasmodium coatneyi using continuous long reads from single molecule, real-time sequencing.</title>
        <authorList>
            <person name="Chien J.-T."/>
            <person name="Pakala S.B."/>
            <person name="Geraldo J.A."/>
            <person name="Lapp S.A."/>
            <person name="Barnwell J.W."/>
            <person name="Kissinger J.C."/>
            <person name="Galinski M.R."/>
            <person name="Humphrey J.C."/>
        </authorList>
    </citation>
    <scope>NUCLEOTIDE SEQUENCE [LARGE SCALE GENOMIC DNA]</scope>
    <source>
        <strain evidence="3">Hackeri</strain>
    </source>
</reference>
<dbReference type="AlphaFoldDB" id="A0A1B1E0A7"/>
<dbReference type="Proteomes" id="UP000092716">
    <property type="component" value="Chromosome 9"/>
</dbReference>
<sequence length="596" mass="67793">MLLNLPSMNIYSELQGARFDSSDDDMDKVKDALKTYKSSIEDYDNIGYACGKAFKMVKTKEPLYEQRCSFLFFWIGSKIKGDTDGSTFNNILTALCDALQNKLTDVSDCSVACGGINYVNFKQRKEAYEYMYDHSYIKGEVDKYKSQCNKDCYEYIQGLVSNYEKVHTGCGSESPGEHDYCKKFEEKYREDSNPDKLSKLTCTVREDYSDFGLGKMDLSDRRRDQILKDVPSTEAYSKLNDPNGLCSGDNSFPEGITRALKDVSKEEDGEDGEDGEYTKILKERWCYAIKESIERDSTLSKCDRCNFLYYWIGYMFDDILDNNEDSSFQSIMDVVREQLQKVAGINGKCDIRRSNIDRTLFYQEKQVYDYTQDQQNIETKLNSTGSTCSEKLLEYLEEAAGAYNTMGSHCAKNATNSQAYCEKLRTVYKPRNLVELLRSKCKFKGAQDYIQRIETLSALPSVGTLSGTGTIVSSTLSVLGLPAVGFFLYKYKLLPSWISKKFGGGSSKNNNSRSRRRATTGRHHFDELTENGSTIGSTTTDYSTSNLSTTIDNSTLYNGQRGRRSSPTVSRGTNNRQQTQLQKNERTQRNIRYQNM</sequence>
<dbReference type="EMBL" id="CP016247">
    <property type="protein sequence ID" value="ANQ08458.1"/>
    <property type="molecule type" value="Genomic_DNA"/>
</dbReference>
<proteinExistence type="predicted"/>
<accession>A0A1B1E0A7</accession>
<dbReference type="InterPro" id="IPR008780">
    <property type="entry name" value="Plasmodium_Vir"/>
</dbReference>
<gene>
    <name evidence="2" type="ORF">PCOAH_00024560</name>
</gene>
<feature type="compositionally biased region" description="Polar residues" evidence="1">
    <location>
        <begin position="530"/>
        <end position="558"/>
    </location>
</feature>
<dbReference type="VEuPathDB" id="PlasmoDB:PCOAH_00024560"/>
<keyword evidence="3" id="KW-1185">Reference proteome</keyword>
<evidence type="ECO:0000313" key="3">
    <source>
        <dbReference type="Proteomes" id="UP000092716"/>
    </source>
</evidence>
<protein>
    <submittedName>
        <fullName evidence="2">KIR protein</fullName>
    </submittedName>
</protein>